<accession>W2RRT6</accession>
<dbReference type="RefSeq" id="XP_008719003.1">
    <property type="nucleotide sequence ID" value="XM_008720781.1"/>
</dbReference>
<dbReference type="GO" id="GO:0000725">
    <property type="term" value="P:recombinational repair"/>
    <property type="evidence" value="ECO:0007669"/>
    <property type="project" value="TreeGrafter"/>
</dbReference>
<dbReference type="InterPro" id="IPR014017">
    <property type="entry name" value="DNA_helicase_UvrD-like_C"/>
</dbReference>
<dbReference type="InParanoid" id="W2RRT6"/>
<evidence type="ECO:0000256" key="2">
    <source>
        <dbReference type="ARBA" id="ARBA00022741"/>
    </source>
</evidence>
<dbReference type="InterPro" id="IPR014016">
    <property type="entry name" value="UvrD-like_ATP-bd"/>
</dbReference>
<comment type="catalytic activity">
    <reaction evidence="8">
        <text>Couples ATP hydrolysis with the unwinding of duplex DNA by translocating in the 3'-5' direction.</text>
        <dbReference type="EC" id="5.6.2.4"/>
    </reaction>
</comment>
<proteinExistence type="inferred from homology"/>
<dbReference type="Gene3D" id="1.10.486.10">
    <property type="entry name" value="PCRA, domain 4"/>
    <property type="match status" value="1"/>
</dbReference>
<evidence type="ECO:0000256" key="5">
    <source>
        <dbReference type="ARBA" id="ARBA00022840"/>
    </source>
</evidence>
<evidence type="ECO:0000256" key="3">
    <source>
        <dbReference type="ARBA" id="ARBA00022801"/>
    </source>
</evidence>
<evidence type="ECO:0000256" key="13">
    <source>
        <dbReference type="SAM" id="MobiDB-lite"/>
    </source>
</evidence>
<reference evidence="16 17" key="1">
    <citation type="submission" date="2013-03" db="EMBL/GenBank/DDBJ databases">
        <title>The Genome Sequence of Phialophora europaea CBS 101466.</title>
        <authorList>
            <consortium name="The Broad Institute Genomics Platform"/>
            <person name="Cuomo C."/>
            <person name="de Hoog S."/>
            <person name="Gorbushina A."/>
            <person name="Walker B."/>
            <person name="Young S.K."/>
            <person name="Zeng Q."/>
            <person name="Gargeya S."/>
            <person name="Fitzgerald M."/>
            <person name="Haas B."/>
            <person name="Abouelleil A."/>
            <person name="Allen A.W."/>
            <person name="Alvarado L."/>
            <person name="Arachchi H.M."/>
            <person name="Berlin A.M."/>
            <person name="Chapman S.B."/>
            <person name="Gainer-Dewar J."/>
            <person name="Goldberg J."/>
            <person name="Griggs A."/>
            <person name="Gujja S."/>
            <person name="Hansen M."/>
            <person name="Howarth C."/>
            <person name="Imamovic A."/>
            <person name="Ireland A."/>
            <person name="Larimer J."/>
            <person name="McCowan C."/>
            <person name="Murphy C."/>
            <person name="Pearson M."/>
            <person name="Poon T.W."/>
            <person name="Priest M."/>
            <person name="Roberts A."/>
            <person name="Saif S."/>
            <person name="Shea T."/>
            <person name="Sisk P."/>
            <person name="Sykes S."/>
            <person name="Wortman J."/>
            <person name="Nusbaum C."/>
            <person name="Birren B."/>
        </authorList>
    </citation>
    <scope>NUCLEOTIDE SEQUENCE [LARGE SCALE GENOMIC DNA]</scope>
    <source>
        <strain evidence="16 17">CBS 101466</strain>
    </source>
</reference>
<evidence type="ECO:0000256" key="11">
    <source>
        <dbReference type="PROSITE-ProRule" id="PRU00560"/>
    </source>
</evidence>
<gene>
    <name evidence="16" type="ORF">HMPREF1541_06449</name>
</gene>
<feature type="coiled-coil region" evidence="12">
    <location>
        <begin position="153"/>
        <end position="187"/>
    </location>
</feature>
<dbReference type="CDD" id="cd18807">
    <property type="entry name" value="SF1_C_UvrD"/>
    <property type="match status" value="1"/>
</dbReference>
<dbReference type="PROSITE" id="PS51198">
    <property type="entry name" value="UVRD_HELICASE_ATP_BIND"/>
    <property type="match status" value="1"/>
</dbReference>
<dbReference type="STRING" id="1220924.W2RRT6"/>
<dbReference type="SUPFAM" id="SSF52540">
    <property type="entry name" value="P-loop containing nucleoside triphosphate hydrolases"/>
    <property type="match status" value="1"/>
</dbReference>
<dbReference type="FunCoup" id="W2RRT6">
    <property type="interactions" value="222"/>
</dbReference>
<dbReference type="HOGENOM" id="CLU_004585_4_2_1"/>
<evidence type="ECO:0000256" key="12">
    <source>
        <dbReference type="SAM" id="Coils"/>
    </source>
</evidence>
<feature type="domain" description="UvrD-like helicase C-terminal" evidence="15">
    <location>
        <begin position="286"/>
        <end position="591"/>
    </location>
</feature>
<dbReference type="PANTHER" id="PTHR11070">
    <property type="entry name" value="UVRD / RECB / PCRA DNA HELICASE FAMILY MEMBER"/>
    <property type="match status" value="1"/>
</dbReference>
<evidence type="ECO:0000256" key="7">
    <source>
        <dbReference type="ARBA" id="ARBA00023235"/>
    </source>
</evidence>
<evidence type="ECO:0000256" key="10">
    <source>
        <dbReference type="ARBA" id="ARBA00048988"/>
    </source>
</evidence>
<name>W2RRT6_CYPE1</name>
<dbReference type="InterPro" id="IPR013986">
    <property type="entry name" value="DExx_box_DNA_helicase_dom_sf"/>
</dbReference>
<evidence type="ECO:0000313" key="17">
    <source>
        <dbReference type="Proteomes" id="UP000030752"/>
    </source>
</evidence>
<dbReference type="CDD" id="cd17932">
    <property type="entry name" value="DEXQc_UvrD"/>
    <property type="match status" value="1"/>
</dbReference>
<dbReference type="Gene3D" id="3.40.50.300">
    <property type="entry name" value="P-loop containing nucleotide triphosphate hydrolases"/>
    <property type="match status" value="2"/>
</dbReference>
<evidence type="ECO:0000313" key="16">
    <source>
        <dbReference type="EMBL" id="ETN38414.1"/>
    </source>
</evidence>
<keyword evidence="17" id="KW-1185">Reference proteome</keyword>
<feature type="region of interest" description="Disordered" evidence="13">
    <location>
        <begin position="854"/>
        <end position="897"/>
    </location>
</feature>
<sequence>MEVSLLAGLNEAQRAAVTSEAAVLQVLAPPGSGKTKTLTSRVAHLLAHRSYDPRNVICCTFTIKASREMRERLRGLIGEQLESKLILGTFHSICRRYLAAYGNQIGIPKSFGIADSSDSKTMVRKIIKKGGMKIEPNTARNKISWNKARFRSVEVLRQEQAKAKHTNENQQEVIKVYEEYEAELQRNNLLDYDDLLLRCVDLLRAFPLCVANVEALLIDEFQDTNVVQFELMKLFASSRRNVTIVGDPDQSIFGFRAAEIANLKKMRVVFPDTAVINLEENYRSAAAVLYLAQDVIEQDKDRPNKKLKSTHCYGTTPVLRKLPNPHEEGLWIASEVKRTMCMTGALIDHSDIAVLIRSGYLSLLIEKAFTAAGIPYRMVGGMRFFDRAEIRLVVDYLRTIAHPENNSAFLAIINVPSRKIGETAVSSLAALGEEHGLSVWEVVQKVIRGDLKPEKNLSKPSQQDLGKLINIIKRGREKMYGMSPATIPSQLISYLVDCLHLPAYLQQKYKDDYEDRLENIQELIAHANHVASLPDNAESLPVIDGAIQQEVDQRQEALDQFLTNIVLSTEKENDADDKPRVTISTIHSAKGLEWPVVFIPAVYEGSIPHSRAEELDEERRLLYVAITRAQALLNMSFPLYNTRDQQSLDLTQFLPQDLHHRTAEKAPRFSDGVIADIATTLRREMPSQEAIARGVASLTDKQSPEDDLWPLDGRPALGPEQNVMLGNVSFPGKGLSLHEAEQLAKGGKVHANSGFQRASPMGYQTSMSNANSFSTANTSMGMGFTTAGQQMRTVGGVNANAKTSDSQSAKAQLGSQSSAQGIAKGGITRFFQAQSRATPPPTAEAARKAWTNRPSISAPSHTQQRVEPQAQPQPPPAPARAAPTRSHSDIAPQLPVHHFGGVPGAGFGRASAPGRVISSGPGVAAAAGIKRPRPLPLEQVSPNRERRKYVFLSSSPAPEEVDAGTLGQEVDLGDDSDLFEWTGKENEPTKRQKGIGGGQVDGCEDVRKSVSLAGKGRPVVGVVPGASGYPKKSLGVRGVFVPWSERKRK</sequence>
<dbReference type="Gene3D" id="1.10.10.160">
    <property type="match status" value="1"/>
</dbReference>
<comment type="catalytic activity">
    <reaction evidence="10">
        <text>ATP + H2O = ADP + phosphate + H(+)</text>
        <dbReference type="Rhea" id="RHEA:13065"/>
        <dbReference type="ChEBI" id="CHEBI:15377"/>
        <dbReference type="ChEBI" id="CHEBI:15378"/>
        <dbReference type="ChEBI" id="CHEBI:30616"/>
        <dbReference type="ChEBI" id="CHEBI:43474"/>
        <dbReference type="ChEBI" id="CHEBI:456216"/>
        <dbReference type="EC" id="5.6.2.4"/>
    </reaction>
</comment>
<dbReference type="Pfam" id="PF13361">
    <property type="entry name" value="UvrD_C"/>
    <property type="match status" value="1"/>
</dbReference>
<evidence type="ECO:0000256" key="4">
    <source>
        <dbReference type="ARBA" id="ARBA00022806"/>
    </source>
</evidence>
<evidence type="ECO:0000256" key="8">
    <source>
        <dbReference type="ARBA" id="ARBA00034617"/>
    </source>
</evidence>
<dbReference type="PANTHER" id="PTHR11070:SF2">
    <property type="entry name" value="ATP-DEPENDENT DNA HELICASE SRS2"/>
    <property type="match status" value="1"/>
</dbReference>
<comment type="similarity">
    <text evidence="1">Belongs to the helicase family. UvrD subfamily.</text>
</comment>
<organism evidence="16 17">
    <name type="scientific">Cyphellophora europaea (strain CBS 101466)</name>
    <name type="common">Phialophora europaea</name>
    <dbReference type="NCBI Taxonomy" id="1220924"/>
    <lineage>
        <taxon>Eukaryota</taxon>
        <taxon>Fungi</taxon>
        <taxon>Dikarya</taxon>
        <taxon>Ascomycota</taxon>
        <taxon>Pezizomycotina</taxon>
        <taxon>Eurotiomycetes</taxon>
        <taxon>Chaetothyriomycetidae</taxon>
        <taxon>Chaetothyriales</taxon>
        <taxon>Cyphellophoraceae</taxon>
        <taxon>Cyphellophora</taxon>
    </lineage>
</organism>
<dbReference type="GO" id="GO:0005524">
    <property type="term" value="F:ATP binding"/>
    <property type="evidence" value="ECO:0007669"/>
    <property type="project" value="UniProtKB-UniRule"/>
</dbReference>
<dbReference type="VEuPathDB" id="FungiDB:HMPREF1541_06449"/>
<dbReference type="GO" id="GO:0005634">
    <property type="term" value="C:nucleus"/>
    <property type="evidence" value="ECO:0007669"/>
    <property type="project" value="TreeGrafter"/>
</dbReference>
<keyword evidence="2 11" id="KW-0547">Nucleotide-binding</keyword>
<dbReference type="Pfam" id="PF00580">
    <property type="entry name" value="UvrD-helicase"/>
    <property type="match status" value="1"/>
</dbReference>
<evidence type="ECO:0000256" key="1">
    <source>
        <dbReference type="ARBA" id="ARBA00009922"/>
    </source>
</evidence>
<keyword evidence="3 11" id="KW-0378">Hydrolase</keyword>
<keyword evidence="12" id="KW-0175">Coiled coil</keyword>
<dbReference type="AlphaFoldDB" id="W2RRT6"/>
<dbReference type="Proteomes" id="UP000030752">
    <property type="component" value="Unassembled WGS sequence"/>
</dbReference>
<dbReference type="OrthoDB" id="1470711at2759"/>
<dbReference type="EC" id="5.6.2.4" evidence="9"/>
<dbReference type="GO" id="GO:0043138">
    <property type="term" value="F:3'-5' DNA helicase activity"/>
    <property type="evidence" value="ECO:0007669"/>
    <property type="project" value="UniProtKB-EC"/>
</dbReference>
<dbReference type="GO" id="GO:0003677">
    <property type="term" value="F:DNA binding"/>
    <property type="evidence" value="ECO:0007669"/>
    <property type="project" value="UniProtKB-KW"/>
</dbReference>
<evidence type="ECO:0000256" key="6">
    <source>
        <dbReference type="ARBA" id="ARBA00023125"/>
    </source>
</evidence>
<feature type="domain" description="UvrD-like helicase ATP-binding" evidence="14">
    <location>
        <begin position="7"/>
        <end position="285"/>
    </location>
</feature>
<dbReference type="GO" id="GO:0016787">
    <property type="term" value="F:hydrolase activity"/>
    <property type="evidence" value="ECO:0007669"/>
    <property type="project" value="UniProtKB-UniRule"/>
</dbReference>
<feature type="compositionally biased region" description="Polar residues" evidence="13">
    <location>
        <begin position="854"/>
        <end position="866"/>
    </location>
</feature>
<evidence type="ECO:0000259" key="15">
    <source>
        <dbReference type="PROSITE" id="PS51217"/>
    </source>
</evidence>
<dbReference type="eggNOG" id="KOG2108">
    <property type="taxonomic scope" value="Eukaryota"/>
</dbReference>
<dbReference type="GeneID" id="19973788"/>
<dbReference type="EMBL" id="KB822722">
    <property type="protein sequence ID" value="ETN38414.1"/>
    <property type="molecule type" value="Genomic_DNA"/>
</dbReference>
<feature type="binding site" evidence="11">
    <location>
        <begin position="28"/>
        <end position="35"/>
    </location>
    <ligand>
        <name>ATP</name>
        <dbReference type="ChEBI" id="CHEBI:30616"/>
    </ligand>
</feature>
<feature type="region of interest" description="Disordered" evidence="13">
    <location>
        <begin position="799"/>
        <end position="820"/>
    </location>
</feature>
<protein>
    <recommendedName>
        <fullName evidence="9">DNA 3'-5' helicase</fullName>
        <ecNumber evidence="9">5.6.2.4</ecNumber>
    </recommendedName>
</protein>
<evidence type="ECO:0000256" key="9">
    <source>
        <dbReference type="ARBA" id="ARBA00034808"/>
    </source>
</evidence>
<dbReference type="InterPro" id="IPR000212">
    <property type="entry name" value="DNA_helicase_UvrD/REP"/>
</dbReference>
<dbReference type="PROSITE" id="PS51217">
    <property type="entry name" value="UVRD_HELICASE_CTER"/>
    <property type="match status" value="1"/>
</dbReference>
<keyword evidence="7" id="KW-0413">Isomerase</keyword>
<keyword evidence="5 11" id="KW-0067">ATP-binding</keyword>
<keyword evidence="4 11" id="KW-0347">Helicase</keyword>
<keyword evidence="6" id="KW-0238">DNA-binding</keyword>
<feature type="compositionally biased region" description="Polar residues" evidence="13">
    <location>
        <begin position="800"/>
        <end position="820"/>
    </location>
</feature>
<evidence type="ECO:0000259" key="14">
    <source>
        <dbReference type="PROSITE" id="PS51198"/>
    </source>
</evidence>
<dbReference type="InterPro" id="IPR027417">
    <property type="entry name" value="P-loop_NTPase"/>
</dbReference>